<dbReference type="GO" id="GO:0000156">
    <property type="term" value="F:phosphorelay response regulator activity"/>
    <property type="evidence" value="ECO:0007669"/>
    <property type="project" value="TreeGrafter"/>
</dbReference>
<dbReference type="InterPro" id="IPR001789">
    <property type="entry name" value="Sig_transdc_resp-reg_receiver"/>
</dbReference>
<proteinExistence type="predicted"/>
<evidence type="ECO:0000313" key="15">
    <source>
        <dbReference type="Proteomes" id="UP000633219"/>
    </source>
</evidence>
<dbReference type="GO" id="GO:0000976">
    <property type="term" value="F:transcription cis-regulatory region binding"/>
    <property type="evidence" value="ECO:0007669"/>
    <property type="project" value="TreeGrafter"/>
</dbReference>
<dbReference type="InterPro" id="IPR011006">
    <property type="entry name" value="CheY-like_superfamily"/>
</dbReference>
<accession>A0A936YK14</accession>
<keyword evidence="4" id="KW-0902">Two-component regulatory system</keyword>
<comment type="subcellular location">
    <subcellularLocation>
        <location evidence="1">Cytoplasm</location>
    </subcellularLocation>
</comment>
<evidence type="ECO:0000256" key="8">
    <source>
        <dbReference type="ARBA" id="ARBA00023163"/>
    </source>
</evidence>
<dbReference type="PANTHER" id="PTHR48111">
    <property type="entry name" value="REGULATOR OF RPOS"/>
    <property type="match status" value="1"/>
</dbReference>
<evidence type="ECO:0000259" key="12">
    <source>
        <dbReference type="PROSITE" id="PS50110"/>
    </source>
</evidence>
<dbReference type="GO" id="GO:0006355">
    <property type="term" value="P:regulation of DNA-templated transcription"/>
    <property type="evidence" value="ECO:0007669"/>
    <property type="project" value="InterPro"/>
</dbReference>
<dbReference type="Gene3D" id="3.40.50.2300">
    <property type="match status" value="1"/>
</dbReference>
<feature type="domain" description="Response regulatory" evidence="12">
    <location>
        <begin position="25"/>
        <end position="138"/>
    </location>
</feature>
<dbReference type="AlphaFoldDB" id="A0A936YK14"/>
<name>A0A936YK14_9HYPH</name>
<evidence type="ECO:0000256" key="11">
    <source>
        <dbReference type="PROSITE-ProRule" id="PRU01091"/>
    </source>
</evidence>
<dbReference type="Pfam" id="PF00072">
    <property type="entry name" value="Response_reg"/>
    <property type="match status" value="1"/>
</dbReference>
<evidence type="ECO:0000313" key="14">
    <source>
        <dbReference type="EMBL" id="MBL0371013.1"/>
    </source>
</evidence>
<dbReference type="SMART" id="SM00448">
    <property type="entry name" value="REC"/>
    <property type="match status" value="1"/>
</dbReference>
<dbReference type="Gene3D" id="6.10.250.690">
    <property type="match status" value="1"/>
</dbReference>
<keyword evidence="7" id="KW-0010">Activator</keyword>
<dbReference type="Pfam" id="PF00486">
    <property type="entry name" value="Trans_reg_C"/>
    <property type="match status" value="1"/>
</dbReference>
<evidence type="ECO:0000256" key="10">
    <source>
        <dbReference type="PROSITE-ProRule" id="PRU00169"/>
    </source>
</evidence>
<feature type="modified residue" description="4-aspartylphosphate" evidence="10">
    <location>
        <position position="74"/>
    </location>
</feature>
<dbReference type="InterPro" id="IPR001867">
    <property type="entry name" value="OmpR/PhoB-type_DNA-bd"/>
</dbReference>
<dbReference type="GO" id="GO:0032993">
    <property type="term" value="C:protein-DNA complex"/>
    <property type="evidence" value="ECO:0007669"/>
    <property type="project" value="TreeGrafter"/>
</dbReference>
<dbReference type="Gene3D" id="1.10.10.10">
    <property type="entry name" value="Winged helix-like DNA-binding domain superfamily/Winged helix DNA-binding domain"/>
    <property type="match status" value="1"/>
</dbReference>
<dbReference type="GO" id="GO:0005829">
    <property type="term" value="C:cytosol"/>
    <property type="evidence" value="ECO:0007669"/>
    <property type="project" value="TreeGrafter"/>
</dbReference>
<keyword evidence="15" id="KW-1185">Reference proteome</keyword>
<dbReference type="InterPro" id="IPR016032">
    <property type="entry name" value="Sig_transdc_resp-reg_C-effctor"/>
</dbReference>
<keyword evidence="3 10" id="KW-0597">Phosphoprotein</keyword>
<evidence type="ECO:0000256" key="7">
    <source>
        <dbReference type="ARBA" id="ARBA00023159"/>
    </source>
</evidence>
<gene>
    <name evidence="14" type="ORF">JJB09_03140</name>
</gene>
<evidence type="ECO:0000256" key="5">
    <source>
        <dbReference type="ARBA" id="ARBA00023015"/>
    </source>
</evidence>
<dbReference type="PANTHER" id="PTHR48111:SF4">
    <property type="entry name" value="DNA-BINDING DUAL TRANSCRIPTIONAL REGULATOR OMPR"/>
    <property type="match status" value="1"/>
</dbReference>
<evidence type="ECO:0000256" key="9">
    <source>
        <dbReference type="ARBA" id="ARBA00067337"/>
    </source>
</evidence>
<reference evidence="14" key="1">
    <citation type="submission" date="2021-01" db="EMBL/GenBank/DDBJ databases">
        <title>Rhizobium sp. strain KVB221 16S ribosomal RNA gene Genome sequencing and assembly.</title>
        <authorList>
            <person name="Kang M."/>
        </authorList>
    </citation>
    <scope>NUCLEOTIDE SEQUENCE</scope>
    <source>
        <strain evidence="14">KVB221</strain>
    </source>
</reference>
<evidence type="ECO:0000259" key="13">
    <source>
        <dbReference type="PROSITE" id="PS51755"/>
    </source>
</evidence>
<dbReference type="CDD" id="cd00383">
    <property type="entry name" value="trans_reg_C"/>
    <property type="match status" value="1"/>
</dbReference>
<feature type="DNA-binding region" description="OmpR/PhoB-type" evidence="11">
    <location>
        <begin position="160"/>
        <end position="260"/>
    </location>
</feature>
<organism evidence="14 15">
    <name type="scientific">Rhizobium setariae</name>
    <dbReference type="NCBI Taxonomy" id="2801340"/>
    <lineage>
        <taxon>Bacteria</taxon>
        <taxon>Pseudomonadati</taxon>
        <taxon>Pseudomonadota</taxon>
        <taxon>Alphaproteobacteria</taxon>
        <taxon>Hyphomicrobiales</taxon>
        <taxon>Rhizobiaceae</taxon>
        <taxon>Rhizobium/Agrobacterium group</taxon>
        <taxon>Rhizobium</taxon>
    </lineage>
</organism>
<dbReference type="PROSITE" id="PS50110">
    <property type="entry name" value="RESPONSE_REGULATORY"/>
    <property type="match status" value="1"/>
</dbReference>
<feature type="domain" description="OmpR/PhoB-type" evidence="13">
    <location>
        <begin position="160"/>
        <end position="260"/>
    </location>
</feature>
<dbReference type="SUPFAM" id="SSF52172">
    <property type="entry name" value="CheY-like"/>
    <property type="match status" value="1"/>
</dbReference>
<evidence type="ECO:0000256" key="3">
    <source>
        <dbReference type="ARBA" id="ARBA00022553"/>
    </source>
</evidence>
<evidence type="ECO:0000256" key="4">
    <source>
        <dbReference type="ARBA" id="ARBA00023012"/>
    </source>
</evidence>
<sequence>MRYFESGARRLGGDRDVAKNGDSARIIVVDDEEHLREMVAEYLAGQGFDALVASGGRALDALMAEALPDLILLDVNMPEEDGFSIARRLRARGKIPVIMVTAADDVVDRIVGLEVGADDYVTKPFDLRELKARIRAVLRRTDGAAQPAANGRPIHIAENDMLIPFGKLMVDREGRRLTHQDGTEEPVTSMEFDLIEVFLANPYRVLSRDRLLELAHRKNDDPFDRSIDIRVTRLRKKIEEDPSKPQTIKTVRGAGYIYSPPKRVP</sequence>
<dbReference type="SUPFAM" id="SSF46894">
    <property type="entry name" value="C-terminal effector domain of the bipartite response regulators"/>
    <property type="match status" value="1"/>
</dbReference>
<evidence type="ECO:0000256" key="6">
    <source>
        <dbReference type="ARBA" id="ARBA00023125"/>
    </source>
</evidence>
<dbReference type="PROSITE" id="PS51755">
    <property type="entry name" value="OMPR_PHOB"/>
    <property type="match status" value="1"/>
</dbReference>
<keyword evidence="2" id="KW-0963">Cytoplasm</keyword>
<dbReference type="Proteomes" id="UP000633219">
    <property type="component" value="Unassembled WGS sequence"/>
</dbReference>
<keyword evidence="8" id="KW-0804">Transcription</keyword>
<dbReference type="SMART" id="SM00862">
    <property type="entry name" value="Trans_reg_C"/>
    <property type="match status" value="1"/>
</dbReference>
<keyword evidence="5" id="KW-0805">Transcription regulation</keyword>
<dbReference type="EMBL" id="JAEQNC010000002">
    <property type="protein sequence ID" value="MBL0371013.1"/>
    <property type="molecule type" value="Genomic_DNA"/>
</dbReference>
<evidence type="ECO:0000256" key="1">
    <source>
        <dbReference type="ARBA" id="ARBA00004496"/>
    </source>
</evidence>
<keyword evidence="6 11" id="KW-0238">DNA-binding</keyword>
<comment type="caution">
    <text evidence="14">The sequence shown here is derived from an EMBL/GenBank/DDBJ whole genome shotgun (WGS) entry which is preliminary data.</text>
</comment>
<dbReference type="FunFam" id="1.10.10.10:FF:000099">
    <property type="entry name" value="Two-component system response regulator TorR"/>
    <property type="match status" value="1"/>
</dbReference>
<protein>
    <recommendedName>
        <fullName evidence="9">Regulatory protein VirG</fullName>
    </recommendedName>
</protein>
<dbReference type="InterPro" id="IPR039420">
    <property type="entry name" value="WalR-like"/>
</dbReference>
<evidence type="ECO:0000256" key="2">
    <source>
        <dbReference type="ARBA" id="ARBA00022490"/>
    </source>
</evidence>
<dbReference type="InterPro" id="IPR036388">
    <property type="entry name" value="WH-like_DNA-bd_sf"/>
</dbReference>